<name>A0ACC7LPL7_9FLAO</name>
<gene>
    <name evidence="1" type="ORF">ACEZ3G_17025</name>
</gene>
<dbReference type="Proteomes" id="UP001595191">
    <property type="component" value="Unassembled WGS sequence"/>
</dbReference>
<reference evidence="1" key="1">
    <citation type="submission" date="2024-09" db="EMBL/GenBank/DDBJ databases">
        <authorList>
            <person name="Liu J."/>
        </authorList>
    </citation>
    <scope>NUCLEOTIDE SEQUENCE</scope>
    <source>
        <strain evidence="1">NBU2967</strain>
    </source>
</reference>
<accession>A0ACC7LPL7</accession>
<evidence type="ECO:0000313" key="2">
    <source>
        <dbReference type="Proteomes" id="UP001595191"/>
    </source>
</evidence>
<proteinExistence type="predicted"/>
<keyword evidence="2" id="KW-1185">Reference proteome</keyword>
<evidence type="ECO:0000313" key="1">
    <source>
        <dbReference type="EMBL" id="MFH6605186.1"/>
    </source>
</evidence>
<dbReference type="EMBL" id="JBHFPV010000012">
    <property type="protein sequence ID" value="MFH6605186.1"/>
    <property type="molecule type" value="Genomic_DNA"/>
</dbReference>
<organism evidence="1 2">
    <name type="scientific">Meishania litoralis</name>
    <dbReference type="NCBI Taxonomy" id="3434685"/>
    <lineage>
        <taxon>Bacteria</taxon>
        <taxon>Pseudomonadati</taxon>
        <taxon>Bacteroidota</taxon>
        <taxon>Flavobacteriia</taxon>
        <taxon>Flavobacteriales</taxon>
        <taxon>Flavobacteriaceae</taxon>
        <taxon>Meishania</taxon>
    </lineage>
</organism>
<sequence length="242" mass="28066">MLTENKFSKYLIYAIGEIILVVIGILIALQINNWNEERKENAIIETYLKSMLVDLKNDIIRFDGIIESMDGQIKTNSSIFLNKAYQKKPMDSIVLIITSYFNDYKIIDQTFQKIKNSGLANQLGSKELNDAINKYYTVDLYKFNLFIDYDEKGSSEDDKFWFLTEEYEINPPHGGGEKLILPFTESEETRKLAFIRKIESNLGRNKLRNNITRKSLGITITKDLKNKAEILAELIIKELNKK</sequence>
<protein>
    <submittedName>
        <fullName evidence="1">DUF6090 family protein</fullName>
    </submittedName>
</protein>
<comment type="caution">
    <text evidence="1">The sequence shown here is derived from an EMBL/GenBank/DDBJ whole genome shotgun (WGS) entry which is preliminary data.</text>
</comment>